<dbReference type="SUPFAM" id="SSF57716">
    <property type="entry name" value="Glucocorticoid receptor-like (DNA-binding domain)"/>
    <property type="match status" value="1"/>
</dbReference>
<feature type="binding site" evidence="9">
    <location>
        <position position="20"/>
    </location>
    <ligand>
        <name>Zn(2+)</name>
        <dbReference type="ChEBI" id="CHEBI:29105"/>
    </ligand>
</feature>
<keyword evidence="5 9" id="KW-0862">Zinc</keyword>
<keyword evidence="2 9" id="KW-0479">Metal-binding</keyword>
<gene>
    <name evidence="12" type="ORF">ACAOBT_LOCUS5591</name>
</gene>
<feature type="domain" description="C2H2-type" evidence="10">
    <location>
        <begin position="296"/>
        <end position="323"/>
    </location>
</feature>
<organism evidence="12 13">
    <name type="scientific">Acanthoscelides obtectus</name>
    <name type="common">Bean weevil</name>
    <name type="synonym">Bruchus obtectus</name>
    <dbReference type="NCBI Taxonomy" id="200917"/>
    <lineage>
        <taxon>Eukaryota</taxon>
        <taxon>Metazoa</taxon>
        <taxon>Ecdysozoa</taxon>
        <taxon>Arthropoda</taxon>
        <taxon>Hexapoda</taxon>
        <taxon>Insecta</taxon>
        <taxon>Pterygota</taxon>
        <taxon>Neoptera</taxon>
        <taxon>Endopterygota</taxon>
        <taxon>Coleoptera</taxon>
        <taxon>Polyphaga</taxon>
        <taxon>Cucujiformia</taxon>
        <taxon>Chrysomeloidea</taxon>
        <taxon>Chrysomelidae</taxon>
        <taxon>Bruchinae</taxon>
        <taxon>Bruchini</taxon>
        <taxon>Acanthoscelides</taxon>
    </lineage>
</organism>
<keyword evidence="6" id="KW-0238">DNA-binding</keyword>
<evidence type="ECO:0000313" key="13">
    <source>
        <dbReference type="Proteomes" id="UP001152888"/>
    </source>
</evidence>
<dbReference type="Pfam" id="PF07776">
    <property type="entry name" value="zf-AD"/>
    <property type="match status" value="1"/>
</dbReference>
<dbReference type="GO" id="GO:0003677">
    <property type="term" value="F:DNA binding"/>
    <property type="evidence" value="ECO:0007669"/>
    <property type="project" value="UniProtKB-KW"/>
</dbReference>
<evidence type="ECO:0000256" key="7">
    <source>
        <dbReference type="ARBA" id="ARBA00023242"/>
    </source>
</evidence>
<dbReference type="AlphaFoldDB" id="A0A9P0P3P0"/>
<dbReference type="SMART" id="SM00868">
    <property type="entry name" value="zf-AD"/>
    <property type="match status" value="1"/>
</dbReference>
<reference evidence="12" key="1">
    <citation type="submission" date="2022-03" db="EMBL/GenBank/DDBJ databases">
        <authorList>
            <person name="Sayadi A."/>
        </authorList>
    </citation>
    <scope>NUCLEOTIDE SEQUENCE</scope>
</reference>
<evidence type="ECO:0000259" key="10">
    <source>
        <dbReference type="PROSITE" id="PS50157"/>
    </source>
</evidence>
<dbReference type="OrthoDB" id="6077919at2759"/>
<dbReference type="SUPFAM" id="SSF57667">
    <property type="entry name" value="beta-beta-alpha zinc fingers"/>
    <property type="match status" value="4"/>
</dbReference>
<dbReference type="InterPro" id="IPR036236">
    <property type="entry name" value="Znf_C2H2_sf"/>
</dbReference>
<comment type="subcellular location">
    <subcellularLocation>
        <location evidence="1">Nucleus</location>
    </subcellularLocation>
</comment>
<feature type="binding site" evidence="9">
    <location>
        <position position="68"/>
    </location>
    <ligand>
        <name>Zn(2+)</name>
        <dbReference type="ChEBI" id="CHEBI:29105"/>
    </ligand>
</feature>
<keyword evidence="13" id="KW-1185">Reference proteome</keyword>
<keyword evidence="7" id="KW-0539">Nucleus</keyword>
<dbReference type="GO" id="GO:0010468">
    <property type="term" value="P:regulation of gene expression"/>
    <property type="evidence" value="ECO:0007669"/>
    <property type="project" value="TreeGrafter"/>
</dbReference>
<dbReference type="EMBL" id="CAKOFQ010006713">
    <property type="protein sequence ID" value="CAH1964113.1"/>
    <property type="molecule type" value="Genomic_DNA"/>
</dbReference>
<dbReference type="PANTHER" id="PTHR16515">
    <property type="entry name" value="PR DOMAIN ZINC FINGER PROTEIN"/>
    <property type="match status" value="1"/>
</dbReference>
<proteinExistence type="predicted"/>
<evidence type="ECO:0000259" key="11">
    <source>
        <dbReference type="PROSITE" id="PS51915"/>
    </source>
</evidence>
<feature type="domain" description="C2H2-type" evidence="10">
    <location>
        <begin position="388"/>
        <end position="411"/>
    </location>
</feature>
<dbReference type="Gene3D" id="3.30.160.60">
    <property type="entry name" value="Classic Zinc Finger"/>
    <property type="match status" value="5"/>
</dbReference>
<evidence type="ECO:0000256" key="5">
    <source>
        <dbReference type="ARBA" id="ARBA00022833"/>
    </source>
</evidence>
<comment type="caution">
    <text evidence="12">The sequence shown here is derived from an EMBL/GenBank/DDBJ whole genome shotgun (WGS) entry which is preliminary data.</text>
</comment>
<feature type="domain" description="C2H2-type" evidence="10">
    <location>
        <begin position="212"/>
        <end position="239"/>
    </location>
</feature>
<evidence type="ECO:0000256" key="2">
    <source>
        <dbReference type="ARBA" id="ARBA00022723"/>
    </source>
</evidence>
<evidence type="ECO:0000256" key="1">
    <source>
        <dbReference type="ARBA" id="ARBA00004123"/>
    </source>
</evidence>
<keyword evidence="3" id="KW-0677">Repeat</keyword>
<feature type="domain" description="C2H2-type" evidence="10">
    <location>
        <begin position="240"/>
        <end position="267"/>
    </location>
</feature>
<evidence type="ECO:0000256" key="6">
    <source>
        <dbReference type="ARBA" id="ARBA00023125"/>
    </source>
</evidence>
<dbReference type="PANTHER" id="PTHR16515:SF49">
    <property type="entry name" value="GASTRULA ZINC FINGER PROTEIN XLCGF49.1-LIKE-RELATED"/>
    <property type="match status" value="1"/>
</dbReference>
<feature type="domain" description="ZAD" evidence="11">
    <location>
        <begin position="15"/>
        <end position="95"/>
    </location>
</feature>
<dbReference type="InterPro" id="IPR012934">
    <property type="entry name" value="Znf_AD"/>
</dbReference>
<dbReference type="Proteomes" id="UP001152888">
    <property type="component" value="Unassembled WGS sequence"/>
</dbReference>
<protein>
    <submittedName>
        <fullName evidence="12">Uncharacterized protein</fullName>
    </submittedName>
</protein>
<feature type="binding site" evidence="9">
    <location>
        <position position="71"/>
    </location>
    <ligand>
        <name>Zn(2+)</name>
        <dbReference type="ChEBI" id="CHEBI:29105"/>
    </ligand>
</feature>
<feature type="binding site" evidence="9">
    <location>
        <position position="17"/>
    </location>
    <ligand>
        <name>Zn(2+)</name>
        <dbReference type="ChEBI" id="CHEBI:29105"/>
    </ligand>
</feature>
<dbReference type="Gene3D" id="3.40.1800.20">
    <property type="match status" value="1"/>
</dbReference>
<feature type="domain" description="C2H2-type" evidence="10">
    <location>
        <begin position="360"/>
        <end position="387"/>
    </location>
</feature>
<accession>A0A9P0P3P0</accession>
<dbReference type="FunFam" id="3.30.160.60:FF:000446">
    <property type="entry name" value="Zinc finger protein"/>
    <property type="match status" value="2"/>
</dbReference>
<dbReference type="InterPro" id="IPR013087">
    <property type="entry name" value="Znf_C2H2_type"/>
</dbReference>
<dbReference type="GO" id="GO:0008270">
    <property type="term" value="F:zinc ion binding"/>
    <property type="evidence" value="ECO:0007669"/>
    <property type="project" value="UniProtKB-UniRule"/>
</dbReference>
<dbReference type="Pfam" id="PF00096">
    <property type="entry name" value="zf-C2H2"/>
    <property type="match status" value="4"/>
</dbReference>
<feature type="domain" description="C2H2-type" evidence="10">
    <location>
        <begin position="333"/>
        <end position="356"/>
    </location>
</feature>
<name>A0A9P0P3P0_ACAOB</name>
<dbReference type="PROSITE" id="PS51915">
    <property type="entry name" value="ZAD"/>
    <property type="match status" value="1"/>
</dbReference>
<evidence type="ECO:0000313" key="12">
    <source>
        <dbReference type="EMBL" id="CAH1964113.1"/>
    </source>
</evidence>
<dbReference type="PROSITE" id="PS00028">
    <property type="entry name" value="ZINC_FINGER_C2H2_1"/>
    <property type="match status" value="7"/>
</dbReference>
<evidence type="ECO:0000256" key="9">
    <source>
        <dbReference type="PROSITE-ProRule" id="PRU01263"/>
    </source>
</evidence>
<keyword evidence="4 8" id="KW-0863">Zinc-finger</keyword>
<evidence type="ECO:0000256" key="3">
    <source>
        <dbReference type="ARBA" id="ARBA00022737"/>
    </source>
</evidence>
<dbReference type="PROSITE" id="PS50157">
    <property type="entry name" value="ZINC_FINGER_C2H2_2"/>
    <property type="match status" value="7"/>
</dbReference>
<dbReference type="InterPro" id="IPR050331">
    <property type="entry name" value="Zinc_finger"/>
</dbReference>
<feature type="domain" description="C2H2-type" evidence="10">
    <location>
        <begin position="268"/>
        <end position="295"/>
    </location>
</feature>
<dbReference type="SMART" id="SM00355">
    <property type="entry name" value="ZnF_C2H2"/>
    <property type="match status" value="7"/>
</dbReference>
<dbReference type="GO" id="GO:0005634">
    <property type="term" value="C:nucleus"/>
    <property type="evidence" value="ECO:0007669"/>
    <property type="project" value="UniProtKB-SubCell"/>
</dbReference>
<evidence type="ECO:0000256" key="4">
    <source>
        <dbReference type="ARBA" id="ARBA00022771"/>
    </source>
</evidence>
<evidence type="ECO:0000256" key="8">
    <source>
        <dbReference type="PROSITE-ProRule" id="PRU00042"/>
    </source>
</evidence>
<sequence length="727" mass="83350">MDSTEDRANILREMKVCRFCLSDKVNQLSSIHDKHPSESKHSIPLPIQIMACMTIEVFKNDGMPQLICNTCRNLTQQAYIFKTNCKKADEALKLFLATGQLSKPYLQRVEQLMLPPEPQPILIGQHPYVETPKEPPPQPKIRTIKQIKMEAGEVITVDVTEDENLQLVEEGQHESEGIFGLGDDVEQEADNSIDETESGEVPTTKMDIPNQLSCVRCDKEFMSQETLDAHLKRHMKQRPFTCDICNKSFVFRQGLERHNLTHAANNSHRCNYCDSSFRTSIALARHITQHEGLRPYACKICNRTFVQSHHVSRHMRVHFAVKSAKPDNVVNTYKCDLCSMSFRRKDYLINHSAIHSMVNLRCVICNTEFETAAQVKEHITTHLAGLPFPCQRCDYSFETEEQLELHELKHAEMMYEDQIEREVITEAIEKGEMTFGNVAADEETPVVENFPKKQLRVSNKKRRIGANSGSLEVLRTYGDRRNTEMEEEGEESEVQEYTIVNLDNPAPDVDEADGSTEPANDFLKDEIDAEFEANEPVQKIEPEEIESENTERLKPIIRQEGTKVYTRKFAPQKRPHNVKNFAQIQQQQQQQPMDTITIDDDNATANVIEDATPVEERLPPSLNQLRSEPVYEKKAKLKSMGGKVVKVQKFIITKEEMKAMAKQGILELKDGKVVLKNAPQPILNASLKPVEKNEINWFLEKKKEAGQLKRYQKKISDGEKPEHDIWR</sequence>